<dbReference type="Proteomes" id="UP000515135">
    <property type="component" value="Unplaced"/>
</dbReference>
<keyword evidence="3" id="KW-1185">Reference proteome</keyword>
<evidence type="ECO:0000313" key="3">
    <source>
        <dbReference type="Proteomes" id="UP000515135"/>
    </source>
</evidence>
<keyword evidence="2" id="KW-0732">Signal</keyword>
<dbReference type="RefSeq" id="XP_019618931.1">
    <property type="nucleotide sequence ID" value="XM_019763372.1"/>
</dbReference>
<dbReference type="KEGG" id="bbel:109465884"/>
<feature type="signal peptide" evidence="2">
    <location>
        <begin position="1"/>
        <end position="16"/>
    </location>
</feature>
<dbReference type="AlphaFoldDB" id="A0A6P4YP19"/>
<evidence type="ECO:0000313" key="4">
    <source>
        <dbReference type="RefSeq" id="XP_019618931.1"/>
    </source>
</evidence>
<reference evidence="4" key="1">
    <citation type="submission" date="2025-08" db="UniProtKB">
        <authorList>
            <consortium name="RefSeq"/>
        </authorList>
    </citation>
    <scope>IDENTIFICATION</scope>
    <source>
        <tissue evidence="4">Gonad</tissue>
    </source>
</reference>
<dbReference type="OrthoDB" id="10078024at2759"/>
<gene>
    <name evidence="4" type="primary">LOC109465884</name>
</gene>
<evidence type="ECO:0000256" key="2">
    <source>
        <dbReference type="SAM" id="SignalP"/>
    </source>
</evidence>
<feature type="chain" id="PRO_5028439756" evidence="2">
    <location>
        <begin position="17"/>
        <end position="246"/>
    </location>
</feature>
<proteinExistence type="predicted"/>
<feature type="region of interest" description="Disordered" evidence="1">
    <location>
        <begin position="59"/>
        <end position="196"/>
    </location>
</feature>
<protein>
    <submittedName>
        <fullName evidence="4">Predicted GPI-anchored protein 58</fullName>
    </submittedName>
</protein>
<organism evidence="3 4">
    <name type="scientific">Branchiostoma belcheri</name>
    <name type="common">Amphioxus</name>
    <dbReference type="NCBI Taxonomy" id="7741"/>
    <lineage>
        <taxon>Eukaryota</taxon>
        <taxon>Metazoa</taxon>
        <taxon>Chordata</taxon>
        <taxon>Cephalochordata</taxon>
        <taxon>Leptocardii</taxon>
        <taxon>Amphioxiformes</taxon>
        <taxon>Branchiostomatidae</taxon>
        <taxon>Branchiostoma</taxon>
    </lineage>
</organism>
<name>A0A6P4YP19_BRABE</name>
<evidence type="ECO:0000256" key="1">
    <source>
        <dbReference type="SAM" id="MobiDB-lite"/>
    </source>
</evidence>
<sequence length="246" mass="26122">MISFVIISSLFLFGLATRILGSIKKALNAAIGVDRCEVQIPLFEEPPCVDVPAQEAVKKKTQRSDLNGPIATDHAPDTKPAKPVEPSTSVRAPGTANGKPKGTFGGMKAGFLLQSPKKPQPKKETAAKADTTKGGEQAPTDQVGQVKVSTSHQKQASPAPRPAPQQKSTHQKPQAAARPAPEASVRQADEEPPRPTVPIFPALAQVRPILLPVLGTNQVQLVWDGSVKARNLLQMIVAARREAEGL</sequence>
<feature type="compositionally biased region" description="Polar residues" evidence="1">
    <location>
        <begin position="139"/>
        <end position="152"/>
    </location>
</feature>
<feature type="compositionally biased region" description="Low complexity" evidence="1">
    <location>
        <begin position="153"/>
        <end position="168"/>
    </location>
</feature>
<feature type="compositionally biased region" description="Basic and acidic residues" evidence="1">
    <location>
        <begin position="121"/>
        <end position="133"/>
    </location>
</feature>
<accession>A0A6P4YP19</accession>
<dbReference type="GeneID" id="109465884"/>